<sequence>MAQARPSMQELIQRRRRGGLVARSAERELFRANFDTPPEDGRHRFLFHVHGNAGVGKTRLLKEFEHIARERGAVTAYVDESAGGVPEALAVMCRQFAAQGHRFKELDRLLAAHRERRHEAEVAALAALEPEPDSGPSAGGMAVARAGLAGLGLLPGVGAFAGVLDPTQLAQGADRLRTGLSARFRSHEDVQLVLSPESVLTPVLANELHGAASAAPWIVLFFDTYERTGTFLDAWLHDVMTTERYGALPATVVVVTAGQRPVDTARWGGCADSVTALPLGPFTEAEARGLLADRGITAEPVVAEVLRLTGGLPVLVSTLAGTRPARPDDVHDPSATAVERFLRWEPDPVRRAAALAGALPRWLDADVFRVAADCGEDRLDELYGWVSTLPFADERAGRLRYHDVVRAPMLRLQRGRSPRGWAQRHRRLAEVFRQWREESEAGRDAGELWADGEWQELRLAESYHRLCAREREALPGVLRDLVEACDRGEPAAGRWVRVLEDAGRDTGLRVVAEWGRRLSDALTANGTEAVLSTLLVRAGYVPATRGGLGACRMVAPRPALDAAPGENADGYGDEPGWNDVELPPEVAARALRSRAAARAVRGEYATATTVMSQALGLVPDDALSLALRGEYLRIQRHHHWAVRDLERAVALDPALGYAWASLGATRLARGDLTAALDALDRALALRPDYPWALIRRARVSRELGDHARQLADLDRAVALQPDSPWAHCERGDALRAAGRDEEALAAYDHALALDTAYASAYASRGASLANLGRHPEALADLDRALGLNPSYAWARAQREAVERHLDQVTDAGG</sequence>
<evidence type="ECO:0000313" key="4">
    <source>
        <dbReference type="EMBL" id="MFC5228967.1"/>
    </source>
</evidence>
<accession>A0ABW0DGW3</accession>
<evidence type="ECO:0000256" key="2">
    <source>
        <dbReference type="ARBA" id="ARBA00022803"/>
    </source>
</evidence>
<proteinExistence type="predicted"/>
<keyword evidence="1" id="KW-0677">Repeat</keyword>
<dbReference type="Gene3D" id="1.25.40.10">
    <property type="entry name" value="Tetratricopeptide repeat domain"/>
    <property type="match status" value="2"/>
</dbReference>
<dbReference type="SUPFAM" id="SSF48452">
    <property type="entry name" value="TPR-like"/>
    <property type="match status" value="1"/>
</dbReference>
<feature type="repeat" description="TPR" evidence="3">
    <location>
        <begin position="656"/>
        <end position="689"/>
    </location>
</feature>
<name>A0ABW0DGW3_STRFI</name>
<evidence type="ECO:0000313" key="5">
    <source>
        <dbReference type="Proteomes" id="UP001596156"/>
    </source>
</evidence>
<protein>
    <submittedName>
        <fullName evidence="4">Tetratricopeptide repeat protein</fullName>
    </submittedName>
</protein>
<evidence type="ECO:0000256" key="1">
    <source>
        <dbReference type="ARBA" id="ARBA00022737"/>
    </source>
</evidence>
<dbReference type="SMART" id="SM00028">
    <property type="entry name" value="TPR"/>
    <property type="match status" value="6"/>
</dbReference>
<dbReference type="Proteomes" id="UP001596156">
    <property type="component" value="Unassembled WGS sequence"/>
</dbReference>
<dbReference type="InterPro" id="IPR011990">
    <property type="entry name" value="TPR-like_helical_dom_sf"/>
</dbReference>
<keyword evidence="2 3" id="KW-0802">TPR repeat</keyword>
<dbReference type="Pfam" id="PF13432">
    <property type="entry name" value="TPR_16"/>
    <property type="match status" value="1"/>
</dbReference>
<gene>
    <name evidence="4" type="ORF">ACFPN6_31350</name>
</gene>
<feature type="repeat" description="TPR" evidence="3">
    <location>
        <begin position="758"/>
        <end position="791"/>
    </location>
</feature>
<organism evidence="4 5">
    <name type="scientific">Streptomyces fimbriatus</name>
    <dbReference type="NCBI Taxonomy" id="68197"/>
    <lineage>
        <taxon>Bacteria</taxon>
        <taxon>Bacillati</taxon>
        <taxon>Actinomycetota</taxon>
        <taxon>Actinomycetes</taxon>
        <taxon>Kitasatosporales</taxon>
        <taxon>Streptomycetaceae</taxon>
        <taxon>Streptomyces</taxon>
    </lineage>
</organism>
<dbReference type="InterPro" id="IPR019734">
    <property type="entry name" value="TPR_rpt"/>
</dbReference>
<dbReference type="Pfam" id="PF13414">
    <property type="entry name" value="TPR_11"/>
    <property type="match status" value="1"/>
</dbReference>
<dbReference type="EMBL" id="JBHSKL010000047">
    <property type="protein sequence ID" value="MFC5228967.1"/>
    <property type="molecule type" value="Genomic_DNA"/>
</dbReference>
<dbReference type="PANTHER" id="PTHR44858">
    <property type="entry name" value="TETRATRICOPEPTIDE REPEAT PROTEIN 6"/>
    <property type="match status" value="1"/>
</dbReference>
<keyword evidence="5" id="KW-1185">Reference proteome</keyword>
<reference evidence="5" key="1">
    <citation type="journal article" date="2019" name="Int. J. Syst. Evol. Microbiol.">
        <title>The Global Catalogue of Microorganisms (GCM) 10K type strain sequencing project: providing services to taxonomists for standard genome sequencing and annotation.</title>
        <authorList>
            <consortium name="The Broad Institute Genomics Platform"/>
            <consortium name="The Broad Institute Genome Sequencing Center for Infectious Disease"/>
            <person name="Wu L."/>
            <person name="Ma J."/>
        </authorList>
    </citation>
    <scope>NUCLEOTIDE SEQUENCE [LARGE SCALE GENOMIC DNA]</scope>
    <source>
        <strain evidence="5">CCM 8479</strain>
    </source>
</reference>
<evidence type="ECO:0000256" key="3">
    <source>
        <dbReference type="PROSITE-ProRule" id="PRU00339"/>
    </source>
</evidence>
<dbReference type="PANTHER" id="PTHR44858:SF1">
    <property type="entry name" value="UDP-N-ACETYLGLUCOSAMINE--PEPTIDE N-ACETYLGLUCOSAMINYLTRANSFERASE SPINDLY-RELATED"/>
    <property type="match status" value="1"/>
</dbReference>
<comment type="caution">
    <text evidence="4">The sequence shown here is derived from an EMBL/GenBank/DDBJ whole genome shotgun (WGS) entry which is preliminary data.</text>
</comment>
<dbReference type="InterPro" id="IPR050498">
    <property type="entry name" value="Ycf3"/>
</dbReference>
<dbReference type="PROSITE" id="PS50005">
    <property type="entry name" value="TPR"/>
    <property type="match status" value="2"/>
</dbReference>